<dbReference type="RefSeq" id="WP_132301128.1">
    <property type="nucleotide sequence ID" value="NZ_CP170642.1"/>
</dbReference>
<organism evidence="2 3">
    <name type="scientific">Lonepinella koalarum</name>
    <dbReference type="NCBI Taxonomy" id="53417"/>
    <lineage>
        <taxon>Bacteria</taxon>
        <taxon>Pseudomonadati</taxon>
        <taxon>Pseudomonadota</taxon>
        <taxon>Gammaproteobacteria</taxon>
        <taxon>Pasteurellales</taxon>
        <taxon>Pasteurellaceae</taxon>
        <taxon>Lonepinella</taxon>
    </lineage>
</organism>
<evidence type="ECO:0000256" key="1">
    <source>
        <dbReference type="SAM" id="Phobius"/>
    </source>
</evidence>
<evidence type="ECO:0000313" key="3">
    <source>
        <dbReference type="Proteomes" id="UP000295496"/>
    </source>
</evidence>
<accession>A0A4R1KWW7</accession>
<dbReference type="EMBL" id="SMGJ01000003">
    <property type="protein sequence ID" value="TCK69778.1"/>
    <property type="molecule type" value="Genomic_DNA"/>
</dbReference>
<sequence>MAIKRKWFRLIMVTASVFVFSFCISLGMTMVNNGFTPDFLLVWLRNWLVAFCFAFPASWFLQPVIAHWVHKIKFSD</sequence>
<keyword evidence="1" id="KW-0812">Transmembrane</keyword>
<comment type="caution">
    <text evidence="2">The sequence shown here is derived from an EMBL/GenBank/DDBJ whole genome shotgun (WGS) entry which is preliminary data.</text>
</comment>
<name>A0A4R1KWW7_9PAST</name>
<dbReference type="Proteomes" id="UP000295496">
    <property type="component" value="Unassembled WGS sequence"/>
</dbReference>
<keyword evidence="1" id="KW-1133">Transmembrane helix</keyword>
<dbReference type="AlphaFoldDB" id="A0A4R1KWW7"/>
<keyword evidence="3" id="KW-1185">Reference proteome</keyword>
<feature type="transmembrane region" description="Helical" evidence="1">
    <location>
        <begin position="7"/>
        <end position="27"/>
    </location>
</feature>
<gene>
    <name evidence="2" type="ORF">EV692_0974</name>
</gene>
<proteinExistence type="predicted"/>
<dbReference type="OrthoDB" id="9799565at2"/>
<feature type="transmembrane region" description="Helical" evidence="1">
    <location>
        <begin position="47"/>
        <end position="69"/>
    </location>
</feature>
<reference evidence="2 3" key="1">
    <citation type="submission" date="2019-03" db="EMBL/GenBank/DDBJ databases">
        <title>Genomic Encyclopedia of Type Strains, Phase IV (KMG-IV): sequencing the most valuable type-strain genomes for metagenomic binning, comparative biology and taxonomic classification.</title>
        <authorList>
            <person name="Goeker M."/>
        </authorList>
    </citation>
    <scope>NUCLEOTIDE SEQUENCE [LARGE SCALE GENOMIC DNA]</scope>
    <source>
        <strain evidence="2 3">DSM 10053</strain>
    </source>
</reference>
<protein>
    <submittedName>
        <fullName evidence="2">Uncharacterized protein DUF2798</fullName>
    </submittedName>
</protein>
<evidence type="ECO:0000313" key="2">
    <source>
        <dbReference type="EMBL" id="TCK69778.1"/>
    </source>
</evidence>
<keyword evidence="1" id="KW-0472">Membrane</keyword>
<dbReference type="InterPro" id="IPR021529">
    <property type="entry name" value="DUF2798"/>
</dbReference>
<dbReference type="Pfam" id="PF11391">
    <property type="entry name" value="DUF2798"/>
    <property type="match status" value="1"/>
</dbReference>